<accession>A0A344L6R6</accession>
<evidence type="ECO:0000313" key="12">
    <source>
        <dbReference type="EMBL" id="AXB43740.1"/>
    </source>
</evidence>
<dbReference type="OrthoDB" id="227596at2"/>
<dbReference type="PANTHER" id="PTHR24421">
    <property type="entry name" value="NITRATE/NITRITE SENSOR PROTEIN NARX-RELATED"/>
    <property type="match status" value="1"/>
</dbReference>
<evidence type="ECO:0000256" key="7">
    <source>
        <dbReference type="ARBA" id="ARBA00022840"/>
    </source>
</evidence>
<keyword evidence="7" id="KW-0067">ATP-binding</keyword>
<keyword evidence="10" id="KW-0812">Transmembrane</keyword>
<comment type="catalytic activity">
    <reaction evidence="1">
        <text>ATP + protein L-histidine = ADP + protein N-phospho-L-histidine.</text>
        <dbReference type="EC" id="2.7.13.3"/>
    </reaction>
</comment>
<dbReference type="Gene3D" id="3.30.565.10">
    <property type="entry name" value="Histidine kinase-like ATPase, C-terminal domain"/>
    <property type="match status" value="1"/>
</dbReference>
<evidence type="ECO:0000256" key="8">
    <source>
        <dbReference type="ARBA" id="ARBA00023012"/>
    </source>
</evidence>
<evidence type="ECO:0000256" key="2">
    <source>
        <dbReference type="ARBA" id="ARBA00012438"/>
    </source>
</evidence>
<evidence type="ECO:0000256" key="5">
    <source>
        <dbReference type="ARBA" id="ARBA00022741"/>
    </source>
</evidence>
<keyword evidence="10" id="KW-1133">Transmembrane helix</keyword>
<evidence type="ECO:0000259" key="11">
    <source>
        <dbReference type="Pfam" id="PF07730"/>
    </source>
</evidence>
<feature type="coiled-coil region" evidence="9">
    <location>
        <begin position="124"/>
        <end position="157"/>
    </location>
</feature>
<dbReference type="GO" id="GO:0005524">
    <property type="term" value="F:ATP binding"/>
    <property type="evidence" value="ECO:0007669"/>
    <property type="project" value="UniProtKB-KW"/>
</dbReference>
<feature type="transmembrane region" description="Helical" evidence="10">
    <location>
        <begin position="43"/>
        <end position="66"/>
    </location>
</feature>
<dbReference type="PANTHER" id="PTHR24421:SF10">
    <property type="entry name" value="NITRATE_NITRITE SENSOR PROTEIN NARQ"/>
    <property type="match status" value="1"/>
</dbReference>
<keyword evidence="8" id="KW-0902">Two-component regulatory system</keyword>
<evidence type="ECO:0000256" key="6">
    <source>
        <dbReference type="ARBA" id="ARBA00022777"/>
    </source>
</evidence>
<dbReference type="Proteomes" id="UP000250434">
    <property type="component" value="Chromosome"/>
</dbReference>
<keyword evidence="13" id="KW-1185">Reference proteome</keyword>
<dbReference type="InterPro" id="IPR050482">
    <property type="entry name" value="Sensor_HK_TwoCompSys"/>
</dbReference>
<dbReference type="EMBL" id="CP015163">
    <property type="protein sequence ID" value="AXB43740.1"/>
    <property type="molecule type" value="Genomic_DNA"/>
</dbReference>
<dbReference type="KEGG" id="aab:A4R43_15385"/>
<evidence type="ECO:0000256" key="1">
    <source>
        <dbReference type="ARBA" id="ARBA00000085"/>
    </source>
</evidence>
<dbReference type="Pfam" id="PF07730">
    <property type="entry name" value="HisKA_3"/>
    <property type="match status" value="1"/>
</dbReference>
<feature type="transmembrane region" description="Helical" evidence="10">
    <location>
        <begin position="19"/>
        <end position="37"/>
    </location>
</feature>
<feature type="transmembrane region" description="Helical" evidence="10">
    <location>
        <begin position="354"/>
        <end position="377"/>
    </location>
</feature>
<protein>
    <recommendedName>
        <fullName evidence="2">histidine kinase</fullName>
        <ecNumber evidence="2">2.7.13.3</ecNumber>
    </recommendedName>
</protein>
<evidence type="ECO:0000256" key="3">
    <source>
        <dbReference type="ARBA" id="ARBA00022553"/>
    </source>
</evidence>
<dbReference type="AlphaFoldDB" id="A0A344L6R6"/>
<dbReference type="InterPro" id="IPR036890">
    <property type="entry name" value="HATPase_C_sf"/>
</dbReference>
<dbReference type="Gene3D" id="1.20.5.1930">
    <property type="match status" value="1"/>
</dbReference>
<keyword evidence="3" id="KW-0597">Phosphoprotein</keyword>
<gene>
    <name evidence="12" type="ORF">A4R43_15385</name>
</gene>
<keyword evidence="4" id="KW-0808">Transferase</keyword>
<proteinExistence type="predicted"/>
<dbReference type="GO" id="GO:0046983">
    <property type="term" value="F:protein dimerization activity"/>
    <property type="evidence" value="ECO:0007669"/>
    <property type="project" value="InterPro"/>
</dbReference>
<dbReference type="GO" id="GO:0016020">
    <property type="term" value="C:membrane"/>
    <property type="evidence" value="ECO:0007669"/>
    <property type="project" value="InterPro"/>
</dbReference>
<keyword evidence="10" id="KW-0472">Membrane</keyword>
<sequence length="378" mass="40368">MIAVLVDVVWLAPDRVAGAGWWAAPLFAGAIALLLLWRRAVAGFAVAAVLACLTGGGYALLLCTSYRAGQQAGSRRDYLTVGLAAAVYLGVQVAAGPQLVPKVVVLVASPMVVGRYFAQHRQLVAALDEHNRRLRAERDLLAERERLTERLRIARDMHDSLGHRLGLLSVQAAALEVGGAPDREAVRRLAGIARQATAELHELVGTLRRPGEVEGREPRLAEIVGLADEFRAAGMRVELRDEGEARQVEPEVEQAAYRVVEEGLTNAAKHAPGAEVQVSLRWEDDALLVSVRNELSSAAENTGRHGLAGLAERVALAGGLVHHERSDKEFRLTAMLPAPVKQEAEPRSLGRVRVAALVLAVVSMVAMVGPASAFGVAG</sequence>
<name>A0A344L6R6_9PSEU</name>
<dbReference type="SUPFAM" id="SSF55874">
    <property type="entry name" value="ATPase domain of HSP90 chaperone/DNA topoisomerase II/histidine kinase"/>
    <property type="match status" value="1"/>
</dbReference>
<dbReference type="EC" id="2.7.13.3" evidence="2"/>
<organism evidence="12 13">
    <name type="scientific">Amycolatopsis albispora</name>
    <dbReference type="NCBI Taxonomy" id="1804986"/>
    <lineage>
        <taxon>Bacteria</taxon>
        <taxon>Bacillati</taxon>
        <taxon>Actinomycetota</taxon>
        <taxon>Actinomycetes</taxon>
        <taxon>Pseudonocardiales</taxon>
        <taxon>Pseudonocardiaceae</taxon>
        <taxon>Amycolatopsis</taxon>
    </lineage>
</organism>
<evidence type="ECO:0000256" key="9">
    <source>
        <dbReference type="SAM" id="Coils"/>
    </source>
</evidence>
<dbReference type="InterPro" id="IPR011712">
    <property type="entry name" value="Sig_transdc_His_kin_sub3_dim/P"/>
</dbReference>
<keyword evidence="6" id="KW-0418">Kinase</keyword>
<reference evidence="12 13" key="1">
    <citation type="submission" date="2016-04" db="EMBL/GenBank/DDBJ databases">
        <title>Complete genome sequence and analysis of deep-sea sediment isolate, Amycolatopsis sp. WP1.</title>
        <authorList>
            <person name="Wang H."/>
            <person name="Chen S."/>
            <person name="Wu Q."/>
        </authorList>
    </citation>
    <scope>NUCLEOTIDE SEQUENCE [LARGE SCALE GENOMIC DNA]</scope>
    <source>
        <strain evidence="12 13">WP1</strain>
    </source>
</reference>
<evidence type="ECO:0000313" key="13">
    <source>
        <dbReference type="Proteomes" id="UP000250434"/>
    </source>
</evidence>
<feature type="domain" description="Signal transduction histidine kinase subgroup 3 dimerisation and phosphoacceptor" evidence="11">
    <location>
        <begin position="149"/>
        <end position="210"/>
    </location>
</feature>
<dbReference type="CDD" id="cd16917">
    <property type="entry name" value="HATPase_UhpB-NarQ-NarX-like"/>
    <property type="match status" value="1"/>
</dbReference>
<evidence type="ECO:0000256" key="4">
    <source>
        <dbReference type="ARBA" id="ARBA00022679"/>
    </source>
</evidence>
<keyword evidence="5" id="KW-0547">Nucleotide-binding</keyword>
<dbReference type="GO" id="GO:0000155">
    <property type="term" value="F:phosphorelay sensor kinase activity"/>
    <property type="evidence" value="ECO:0007669"/>
    <property type="project" value="InterPro"/>
</dbReference>
<keyword evidence="9" id="KW-0175">Coiled coil</keyword>
<evidence type="ECO:0000256" key="10">
    <source>
        <dbReference type="SAM" id="Phobius"/>
    </source>
</evidence>